<dbReference type="RefSeq" id="WP_305026941.1">
    <property type="nucleotide sequence ID" value="NZ_JAUQTA010000001.1"/>
</dbReference>
<evidence type="ECO:0000313" key="2">
    <source>
        <dbReference type="Proteomes" id="UP001233314"/>
    </source>
</evidence>
<protein>
    <submittedName>
        <fullName evidence="1">Uncharacterized protein</fullName>
    </submittedName>
</protein>
<gene>
    <name evidence="1" type="ORF">Q5722_04105</name>
</gene>
<evidence type="ECO:0000313" key="1">
    <source>
        <dbReference type="EMBL" id="MDO7867547.1"/>
    </source>
</evidence>
<dbReference type="EMBL" id="JAUQTA010000001">
    <property type="protein sequence ID" value="MDO7867547.1"/>
    <property type="molecule type" value="Genomic_DNA"/>
</dbReference>
<proteinExistence type="predicted"/>
<accession>A0ABT9AYP8</accession>
<keyword evidence="2" id="KW-1185">Reference proteome</keyword>
<organism evidence="1 2">
    <name type="scientific">Nocardioides jiangxiensis</name>
    <dbReference type="NCBI Taxonomy" id="3064524"/>
    <lineage>
        <taxon>Bacteria</taxon>
        <taxon>Bacillati</taxon>
        <taxon>Actinomycetota</taxon>
        <taxon>Actinomycetes</taxon>
        <taxon>Propionibacteriales</taxon>
        <taxon>Nocardioidaceae</taxon>
        <taxon>Nocardioides</taxon>
    </lineage>
</organism>
<dbReference type="Proteomes" id="UP001233314">
    <property type="component" value="Unassembled WGS sequence"/>
</dbReference>
<reference evidence="1 2" key="1">
    <citation type="submission" date="2023-07" db="EMBL/GenBank/DDBJ databases">
        <title>Nocardioides sp. nov WY-20 isolated from soil.</title>
        <authorList>
            <person name="Liu B."/>
            <person name="Wan Y."/>
        </authorList>
    </citation>
    <scope>NUCLEOTIDE SEQUENCE [LARGE SCALE GENOMIC DNA]</scope>
    <source>
        <strain evidence="1 2">WY-20</strain>
    </source>
</reference>
<name>A0ABT9AYP8_9ACTN</name>
<comment type="caution">
    <text evidence="1">The sequence shown here is derived from an EMBL/GenBank/DDBJ whole genome shotgun (WGS) entry which is preliminary data.</text>
</comment>
<sequence length="64" mass="7466">MPLTLLLRIPFDKDWIVELRRGRDPWTELSAGDWRGTHERIEQLADAVRRGDIPRRTLGPDPFG</sequence>